<evidence type="ECO:0000256" key="3">
    <source>
        <dbReference type="ARBA" id="ARBA00022692"/>
    </source>
</evidence>
<protein>
    <submittedName>
        <fullName evidence="9">SLC13 family permease</fullName>
    </submittedName>
</protein>
<evidence type="ECO:0000313" key="9">
    <source>
        <dbReference type="EMBL" id="UUR08811.1"/>
    </source>
</evidence>
<keyword evidence="2" id="KW-0813">Transport</keyword>
<feature type="transmembrane region" description="Helical" evidence="7">
    <location>
        <begin position="180"/>
        <end position="202"/>
    </location>
</feature>
<feature type="transmembrane region" description="Helical" evidence="7">
    <location>
        <begin position="380"/>
        <end position="399"/>
    </location>
</feature>
<reference evidence="9 10" key="1">
    <citation type="submission" date="2022-05" db="EMBL/GenBank/DDBJ databases">
        <title>S8-45 Sphingomonas ultraviolaceadurans.</title>
        <authorList>
            <person name="Liu Y."/>
        </authorList>
    </citation>
    <scope>NUCLEOTIDE SEQUENCE [LARGE SCALE GENOMIC DNA]</scope>
    <source>
        <strain evidence="9 10">S8-45</strain>
    </source>
</reference>
<feature type="domain" description="Citrate transporter-like" evidence="8">
    <location>
        <begin position="24"/>
        <end position="375"/>
    </location>
</feature>
<evidence type="ECO:0000259" key="8">
    <source>
        <dbReference type="Pfam" id="PF03600"/>
    </source>
</evidence>
<proteinExistence type="predicted"/>
<feature type="transmembrane region" description="Helical" evidence="7">
    <location>
        <begin position="101"/>
        <end position="129"/>
    </location>
</feature>
<evidence type="ECO:0000313" key="10">
    <source>
        <dbReference type="Proteomes" id="UP000831921"/>
    </source>
</evidence>
<keyword evidence="3 7" id="KW-0812">Transmembrane</keyword>
<organism evidence="9 10">
    <name type="scientific">Sphingomonas glaciei</name>
    <dbReference type="NCBI Taxonomy" id="2938948"/>
    <lineage>
        <taxon>Bacteria</taxon>
        <taxon>Pseudomonadati</taxon>
        <taxon>Pseudomonadota</taxon>
        <taxon>Alphaproteobacteria</taxon>
        <taxon>Sphingomonadales</taxon>
        <taxon>Sphingomonadaceae</taxon>
        <taxon>Sphingomonas</taxon>
    </lineage>
</organism>
<feature type="transmembrane region" description="Helical" evidence="7">
    <location>
        <begin position="59"/>
        <end position="80"/>
    </location>
</feature>
<dbReference type="Pfam" id="PF03600">
    <property type="entry name" value="CitMHS"/>
    <property type="match status" value="1"/>
</dbReference>
<evidence type="ECO:0000256" key="2">
    <source>
        <dbReference type="ARBA" id="ARBA00022448"/>
    </source>
</evidence>
<accession>A0ABY5MXT4</accession>
<feature type="transmembrane region" description="Helical" evidence="7">
    <location>
        <begin position="419"/>
        <end position="439"/>
    </location>
</feature>
<evidence type="ECO:0000256" key="7">
    <source>
        <dbReference type="SAM" id="Phobius"/>
    </source>
</evidence>
<gene>
    <name evidence="9" type="ORF">M1K48_04025</name>
</gene>
<name>A0ABY5MXT4_9SPHN</name>
<dbReference type="EMBL" id="CP097253">
    <property type="protein sequence ID" value="UUR08811.1"/>
    <property type="molecule type" value="Genomic_DNA"/>
</dbReference>
<dbReference type="Proteomes" id="UP000831921">
    <property type="component" value="Chromosome"/>
</dbReference>
<evidence type="ECO:0000256" key="6">
    <source>
        <dbReference type="ARBA" id="ARBA00023136"/>
    </source>
</evidence>
<keyword evidence="4" id="KW-0677">Repeat</keyword>
<evidence type="ECO:0000256" key="1">
    <source>
        <dbReference type="ARBA" id="ARBA00004141"/>
    </source>
</evidence>
<dbReference type="PANTHER" id="PTHR43652:SF2">
    <property type="entry name" value="BASIC AMINO ACID ANTIPORTER YFCC-RELATED"/>
    <property type="match status" value="1"/>
</dbReference>
<evidence type="ECO:0000256" key="4">
    <source>
        <dbReference type="ARBA" id="ARBA00022737"/>
    </source>
</evidence>
<keyword evidence="10" id="KW-1185">Reference proteome</keyword>
<feature type="transmembrane region" description="Helical" evidence="7">
    <location>
        <begin position="255"/>
        <end position="288"/>
    </location>
</feature>
<sequence>MNTLVPLLSNPQVITLAVLVAVVAALIWDKGRSDVVALAGAAVLLLTGVVRPIQVQSAFASPAIITLASLFVIAYAMEMAGLLDAGIRFLIAFCRRIGRTGLWIVIAVCGAASAFLNNTPIVVLAAPVIRDTAASLGYSAKRFLIPLSYAAILGGGCTLIGTSTNLLVSDMAGAAGQARFGIFEITPVGVTVALAGGLYLLFFSGRLIDSSERDDVLVEAPTGGTVQAGGQIGDAAAFATERPLRPLRALVSLTVFVAVIALAAIGAAPIAACAFAGAVLLILLRIITADEAYSGLRPDVLMLIAGMLVLGIALRVSGVAEVMTELLVGNLELLTPLLALILIYGVVLFATELLSNATVAVLFTPIAVSMGEALQVSPRPFLVAVMMAGSAAFATPFGYQTNALVYQMGRYRYMDFVRVGLPLNLVTWVAAIVAIRIFFPF</sequence>
<feature type="transmembrane region" description="Helical" evidence="7">
    <location>
        <begin position="149"/>
        <end position="168"/>
    </location>
</feature>
<comment type="subcellular location">
    <subcellularLocation>
        <location evidence="1">Membrane</location>
        <topology evidence="1">Multi-pass membrane protein</topology>
    </subcellularLocation>
</comment>
<feature type="transmembrane region" description="Helical" evidence="7">
    <location>
        <begin position="300"/>
        <end position="317"/>
    </location>
</feature>
<keyword evidence="6 7" id="KW-0472">Membrane</keyword>
<dbReference type="InterPro" id="IPR004680">
    <property type="entry name" value="Cit_transptr-like_dom"/>
</dbReference>
<keyword evidence="5 7" id="KW-1133">Transmembrane helix</keyword>
<dbReference type="RefSeq" id="WP_249504582.1">
    <property type="nucleotide sequence ID" value="NZ_CP097253.1"/>
</dbReference>
<dbReference type="PANTHER" id="PTHR43652">
    <property type="entry name" value="BASIC AMINO ACID ANTIPORTER YFCC-RELATED"/>
    <property type="match status" value="1"/>
</dbReference>
<feature type="transmembrane region" description="Helical" evidence="7">
    <location>
        <begin position="35"/>
        <end position="53"/>
    </location>
</feature>
<feature type="transmembrane region" description="Helical" evidence="7">
    <location>
        <begin position="337"/>
        <end position="368"/>
    </location>
</feature>
<dbReference type="InterPro" id="IPR051679">
    <property type="entry name" value="DASS-Related_Transporters"/>
</dbReference>
<feature type="transmembrane region" description="Helical" evidence="7">
    <location>
        <begin position="12"/>
        <end position="28"/>
    </location>
</feature>
<evidence type="ECO:0000256" key="5">
    <source>
        <dbReference type="ARBA" id="ARBA00022989"/>
    </source>
</evidence>